<accession>A0ABN7EJX6</accession>
<keyword evidence="5" id="KW-0472">Membrane</keyword>
<evidence type="ECO:0000256" key="1">
    <source>
        <dbReference type="ARBA" id="ARBA00023015"/>
    </source>
</evidence>
<evidence type="ECO:0000313" key="8">
    <source>
        <dbReference type="Proteomes" id="UP000474567"/>
    </source>
</evidence>
<name>A0ABN7EJX6_9FLAO</name>
<dbReference type="SUPFAM" id="SSF48452">
    <property type="entry name" value="TPR-like"/>
    <property type="match status" value="2"/>
</dbReference>
<dbReference type="RefSeq" id="WP_173966432.1">
    <property type="nucleotide sequence ID" value="NZ_CADCST010000085.1"/>
</dbReference>
<keyword evidence="5" id="KW-1133">Transmembrane helix</keyword>
<dbReference type="InterPro" id="IPR011990">
    <property type="entry name" value="TPR-like_helical_dom_sf"/>
</dbReference>
<dbReference type="PANTHER" id="PTHR43280:SF29">
    <property type="entry name" value="ARAC-FAMILY TRANSCRIPTIONAL REGULATOR"/>
    <property type="match status" value="1"/>
</dbReference>
<sequence length="574" mass="67251">MIFYKHYNIVLLLLFSTFLSAQNFKKNLVKLSYKELKESFWNNEGNKNEQFEYANTYLNKAKRENNPIERARGAYLISLISVNEVAVKYLDSAILYSKNLDDKKLPSYAYFAKAYILKEQFNYKEAIENFLIAERFAKKRDTDFYYETKFSIAALRSEELGQVNEALDLYKECFAYYKGKRTRTPQYSFSYQLVIFALADAYKALKQCDSATYYNKLGYRESAFTKDHHNNSLFVLNEGANMVMFKKYNVALDSINKAIPKIIFYKDYGNILASYYYLGKSFDGLGKKEKAVENFVKVDSMYKITKRITPEFIEGYPYLIKYYRDIGDKENQLKYLNKYMDINNTLQNNYKELTKKLQKEYDIPNLFLEKENLISSLKNEKNKSYWGLSISLFAFIGASGVSFYQYQLKKKYRIRFNTIMEEKSIRELIEDDDKRLEKIKQSNSPKEDIGISEEIVTEIIAKLISFEKEKGYLTSTITIQTLANNFETNSKYLSKVINTYKSKTFTNYINDLRIEYALESLKEDSKLRKYTIQALALEFGFNSAESFSTAFYKKAGIKPTYFIKELEGTSGAIC</sequence>
<protein>
    <recommendedName>
        <fullName evidence="6">HTH araC/xylS-type domain-containing protein</fullName>
    </recommendedName>
</protein>
<feature type="coiled-coil region" evidence="4">
    <location>
        <begin position="336"/>
        <end position="363"/>
    </location>
</feature>
<keyword evidence="8" id="KW-1185">Reference proteome</keyword>
<keyword evidence="3" id="KW-0804">Transcription</keyword>
<keyword evidence="2" id="KW-0238">DNA-binding</keyword>
<dbReference type="PANTHER" id="PTHR43280">
    <property type="entry name" value="ARAC-FAMILY TRANSCRIPTIONAL REGULATOR"/>
    <property type="match status" value="1"/>
</dbReference>
<dbReference type="InterPro" id="IPR018060">
    <property type="entry name" value="HTH_AraC"/>
</dbReference>
<proteinExistence type="predicted"/>
<organism evidence="7 8">
    <name type="scientific">Flavobacterium collinsii</name>
    <dbReference type="NCBI Taxonomy" id="1114861"/>
    <lineage>
        <taxon>Bacteria</taxon>
        <taxon>Pseudomonadati</taxon>
        <taxon>Bacteroidota</taxon>
        <taxon>Flavobacteriia</taxon>
        <taxon>Flavobacteriales</taxon>
        <taxon>Flavobacteriaceae</taxon>
        <taxon>Flavobacterium</taxon>
    </lineage>
</organism>
<keyword evidence="1" id="KW-0805">Transcription regulation</keyword>
<feature type="transmembrane region" description="Helical" evidence="5">
    <location>
        <begin position="385"/>
        <end position="406"/>
    </location>
</feature>
<keyword evidence="4" id="KW-0175">Coiled coil</keyword>
<dbReference type="SUPFAM" id="SSF46689">
    <property type="entry name" value="Homeodomain-like"/>
    <property type="match status" value="1"/>
</dbReference>
<reference evidence="7 8" key="1">
    <citation type="submission" date="2020-02" db="EMBL/GenBank/DDBJ databases">
        <authorList>
            <person name="Criscuolo A."/>
        </authorList>
    </citation>
    <scope>NUCLEOTIDE SEQUENCE [LARGE SCALE GENOMIC DNA]</scope>
    <source>
        <strain evidence="7">CECT7796</strain>
    </source>
</reference>
<evidence type="ECO:0000313" key="7">
    <source>
        <dbReference type="EMBL" id="CAA9198937.1"/>
    </source>
</evidence>
<comment type="caution">
    <text evidence="7">The sequence shown here is derived from an EMBL/GenBank/DDBJ whole genome shotgun (WGS) entry which is preliminary data.</text>
</comment>
<evidence type="ECO:0000256" key="4">
    <source>
        <dbReference type="SAM" id="Coils"/>
    </source>
</evidence>
<gene>
    <name evidence="7" type="ORF">FLACOL7796_02476</name>
</gene>
<evidence type="ECO:0000256" key="2">
    <source>
        <dbReference type="ARBA" id="ARBA00023125"/>
    </source>
</evidence>
<dbReference type="Gene3D" id="1.25.40.10">
    <property type="entry name" value="Tetratricopeptide repeat domain"/>
    <property type="match status" value="1"/>
</dbReference>
<dbReference type="InterPro" id="IPR009057">
    <property type="entry name" value="Homeodomain-like_sf"/>
</dbReference>
<dbReference type="PROSITE" id="PS01124">
    <property type="entry name" value="HTH_ARAC_FAMILY_2"/>
    <property type="match status" value="1"/>
</dbReference>
<dbReference type="Pfam" id="PF12833">
    <property type="entry name" value="HTH_18"/>
    <property type="match status" value="1"/>
</dbReference>
<evidence type="ECO:0000256" key="5">
    <source>
        <dbReference type="SAM" id="Phobius"/>
    </source>
</evidence>
<dbReference type="Gene3D" id="1.10.10.60">
    <property type="entry name" value="Homeodomain-like"/>
    <property type="match status" value="2"/>
</dbReference>
<feature type="domain" description="HTH araC/xylS-type" evidence="6">
    <location>
        <begin position="458"/>
        <end position="565"/>
    </location>
</feature>
<evidence type="ECO:0000259" key="6">
    <source>
        <dbReference type="PROSITE" id="PS01124"/>
    </source>
</evidence>
<dbReference type="EMBL" id="CADCST010000085">
    <property type="protein sequence ID" value="CAA9198937.1"/>
    <property type="molecule type" value="Genomic_DNA"/>
</dbReference>
<evidence type="ECO:0000256" key="3">
    <source>
        <dbReference type="ARBA" id="ARBA00023163"/>
    </source>
</evidence>
<dbReference type="Proteomes" id="UP000474567">
    <property type="component" value="Unassembled WGS sequence"/>
</dbReference>
<dbReference type="SMART" id="SM00342">
    <property type="entry name" value="HTH_ARAC"/>
    <property type="match status" value="1"/>
</dbReference>
<keyword evidence="5" id="KW-0812">Transmembrane</keyword>